<evidence type="ECO:0000313" key="2">
    <source>
        <dbReference type="EMBL" id="ORY64214.1"/>
    </source>
</evidence>
<feature type="region of interest" description="Disordered" evidence="1">
    <location>
        <begin position="183"/>
        <end position="218"/>
    </location>
</feature>
<dbReference type="AlphaFoldDB" id="A0A1Y2DYQ1"/>
<dbReference type="GeneID" id="63772262"/>
<name>A0A1Y2DYQ1_9PEZI</name>
<proteinExistence type="predicted"/>
<dbReference type="OrthoDB" id="5229017at2759"/>
<dbReference type="InParanoid" id="A0A1Y2DYQ1"/>
<dbReference type="EMBL" id="MCFJ01000007">
    <property type="protein sequence ID" value="ORY64214.1"/>
    <property type="molecule type" value="Genomic_DNA"/>
</dbReference>
<evidence type="ECO:0000313" key="3">
    <source>
        <dbReference type="Proteomes" id="UP000193689"/>
    </source>
</evidence>
<evidence type="ECO:0000256" key="1">
    <source>
        <dbReference type="SAM" id="MobiDB-lite"/>
    </source>
</evidence>
<feature type="region of interest" description="Disordered" evidence="1">
    <location>
        <begin position="427"/>
        <end position="471"/>
    </location>
</feature>
<protein>
    <submittedName>
        <fullName evidence="2">Uncharacterized protein</fullName>
    </submittedName>
</protein>
<dbReference type="RefSeq" id="XP_040715628.1">
    <property type="nucleotide sequence ID" value="XM_040856050.1"/>
</dbReference>
<sequence>ECRNVLVRYCAHIPRNYQYKDGVQQIFLILREHLGDENLDLAGGVLYEMIEIDCEHTDDPGAAFQRWRHDHMSRYNDFELPHVPHMTTITSSIIPTSRLTLWRAEHPERYTFVLSDSSVSGDRLSADRSCIRNRKAWLIDNTFYVSSRNGGTLPLNTPNPKEFHEMQWRTQCSNMGRLVDEREISVSSSTRHSESTIQDTSDSKGTSNPDGKPRGSLSRYSLLGKLVEKLGKQKKEEPCPKQRRRSWIPSALLVDSGSGLKDLRTGSGEIPVPLPDGQVPNAIFARKYLLVEEGESLPPYLPISQMPTADLKATDMLVEAANSGFLEKESTWHFRGPFTPQLGYDGGLDYQWASRGHADEPATNHARHEPETPRNENRTRSEESHCDSRSKVYSSVDSKRRSFRFGLDWDMDLLIREPRATIDEVVATNPSGDNIMLDKHSGMSSPVSSPLSRKSQPNIASCRASDVAPDR</sequence>
<feature type="compositionally biased region" description="Polar residues" evidence="1">
    <location>
        <begin position="198"/>
        <end position="209"/>
    </location>
</feature>
<feature type="non-terminal residue" evidence="2">
    <location>
        <position position="1"/>
    </location>
</feature>
<feature type="compositionally biased region" description="Basic and acidic residues" evidence="1">
    <location>
        <begin position="358"/>
        <end position="390"/>
    </location>
</feature>
<organism evidence="2 3">
    <name type="scientific">Pseudomassariella vexata</name>
    <dbReference type="NCBI Taxonomy" id="1141098"/>
    <lineage>
        <taxon>Eukaryota</taxon>
        <taxon>Fungi</taxon>
        <taxon>Dikarya</taxon>
        <taxon>Ascomycota</taxon>
        <taxon>Pezizomycotina</taxon>
        <taxon>Sordariomycetes</taxon>
        <taxon>Xylariomycetidae</taxon>
        <taxon>Amphisphaeriales</taxon>
        <taxon>Pseudomassariaceae</taxon>
        <taxon>Pseudomassariella</taxon>
    </lineage>
</organism>
<feature type="region of interest" description="Disordered" evidence="1">
    <location>
        <begin position="358"/>
        <end position="393"/>
    </location>
</feature>
<feature type="compositionally biased region" description="Low complexity" evidence="1">
    <location>
        <begin position="442"/>
        <end position="455"/>
    </location>
</feature>
<keyword evidence="3" id="KW-1185">Reference proteome</keyword>
<comment type="caution">
    <text evidence="2">The sequence shown here is derived from an EMBL/GenBank/DDBJ whole genome shotgun (WGS) entry which is preliminary data.</text>
</comment>
<dbReference type="Proteomes" id="UP000193689">
    <property type="component" value="Unassembled WGS sequence"/>
</dbReference>
<gene>
    <name evidence="2" type="ORF">BCR38DRAFT_343638</name>
</gene>
<accession>A0A1Y2DYQ1</accession>
<reference evidence="2 3" key="1">
    <citation type="submission" date="2016-07" db="EMBL/GenBank/DDBJ databases">
        <title>Pervasive Adenine N6-methylation of Active Genes in Fungi.</title>
        <authorList>
            <consortium name="DOE Joint Genome Institute"/>
            <person name="Mondo S.J."/>
            <person name="Dannebaum R.O."/>
            <person name="Kuo R.C."/>
            <person name="Labutti K."/>
            <person name="Haridas S."/>
            <person name="Kuo A."/>
            <person name="Salamov A."/>
            <person name="Ahrendt S.R."/>
            <person name="Lipzen A."/>
            <person name="Sullivan W."/>
            <person name="Andreopoulos W.B."/>
            <person name="Clum A."/>
            <person name="Lindquist E."/>
            <person name="Daum C."/>
            <person name="Ramamoorthy G.K."/>
            <person name="Gryganskyi A."/>
            <person name="Culley D."/>
            <person name="Magnuson J.K."/>
            <person name="James T.Y."/>
            <person name="O'Malley M.A."/>
            <person name="Stajich J.E."/>
            <person name="Spatafora J.W."/>
            <person name="Visel A."/>
            <person name="Grigoriev I.V."/>
        </authorList>
    </citation>
    <scope>NUCLEOTIDE SEQUENCE [LARGE SCALE GENOMIC DNA]</scope>
    <source>
        <strain evidence="2 3">CBS 129021</strain>
    </source>
</reference>